<keyword evidence="3" id="KW-1185">Reference proteome</keyword>
<dbReference type="GeneID" id="27349681"/>
<organism evidence="2 3">
    <name type="scientific">Cladophialophora immunda</name>
    <dbReference type="NCBI Taxonomy" id="569365"/>
    <lineage>
        <taxon>Eukaryota</taxon>
        <taxon>Fungi</taxon>
        <taxon>Dikarya</taxon>
        <taxon>Ascomycota</taxon>
        <taxon>Pezizomycotina</taxon>
        <taxon>Eurotiomycetes</taxon>
        <taxon>Chaetothyriomycetidae</taxon>
        <taxon>Chaetothyriales</taxon>
        <taxon>Herpotrichiellaceae</taxon>
        <taxon>Cladophialophora</taxon>
    </lineage>
</organism>
<dbReference type="AlphaFoldDB" id="A0A0D1ZAQ7"/>
<reference evidence="2 3" key="1">
    <citation type="submission" date="2015-01" db="EMBL/GenBank/DDBJ databases">
        <title>The Genome Sequence of Cladophialophora immunda CBS83496.</title>
        <authorList>
            <consortium name="The Broad Institute Genomics Platform"/>
            <person name="Cuomo C."/>
            <person name="de Hoog S."/>
            <person name="Gorbushina A."/>
            <person name="Stielow B."/>
            <person name="Teixiera M."/>
            <person name="Abouelleil A."/>
            <person name="Chapman S.B."/>
            <person name="Priest M."/>
            <person name="Young S.K."/>
            <person name="Wortman J."/>
            <person name="Nusbaum C."/>
            <person name="Birren B."/>
        </authorList>
    </citation>
    <scope>NUCLEOTIDE SEQUENCE [LARGE SCALE GENOMIC DNA]</scope>
    <source>
        <strain evidence="2 3">CBS 83496</strain>
    </source>
</reference>
<name>A0A0D1ZAQ7_9EURO</name>
<gene>
    <name evidence="2" type="ORF">PV07_10487</name>
</gene>
<proteinExistence type="predicted"/>
<protein>
    <submittedName>
        <fullName evidence="2">Uncharacterized protein</fullName>
    </submittedName>
</protein>
<dbReference type="RefSeq" id="XP_016245012.1">
    <property type="nucleotide sequence ID" value="XM_016397821.1"/>
</dbReference>
<dbReference type="HOGENOM" id="CLU_2209755_0_0_1"/>
<dbReference type="VEuPathDB" id="FungiDB:PV07_10487"/>
<evidence type="ECO:0000256" key="1">
    <source>
        <dbReference type="SAM" id="MobiDB-lite"/>
    </source>
</evidence>
<dbReference type="Proteomes" id="UP000054466">
    <property type="component" value="Unassembled WGS sequence"/>
</dbReference>
<feature type="region of interest" description="Disordered" evidence="1">
    <location>
        <begin position="30"/>
        <end position="74"/>
    </location>
</feature>
<evidence type="ECO:0000313" key="2">
    <source>
        <dbReference type="EMBL" id="KIW24796.1"/>
    </source>
</evidence>
<accession>A0A0D1ZAQ7</accession>
<evidence type="ECO:0000313" key="3">
    <source>
        <dbReference type="Proteomes" id="UP000054466"/>
    </source>
</evidence>
<sequence length="107" mass="12041">MLLSGANLQPSDRRVSQPCCHEPHLHVLEPTPKRSFLGDVAPPQSPSLSDRDTVPLGLTPVHPRVCHERNGRSRSSIYRTRANELRASVGSWNGRRMHQKRTPKLYG</sequence>
<dbReference type="EMBL" id="KN847045">
    <property type="protein sequence ID" value="KIW24796.1"/>
    <property type="molecule type" value="Genomic_DNA"/>
</dbReference>